<evidence type="ECO:0000256" key="1">
    <source>
        <dbReference type="ARBA" id="ARBA00008894"/>
    </source>
</evidence>
<evidence type="ECO:0000259" key="9">
    <source>
        <dbReference type="Pfam" id="PF18052"/>
    </source>
</evidence>
<keyword evidence="5" id="KW-0611">Plant defense</keyword>
<evidence type="ECO:0000259" key="8">
    <source>
        <dbReference type="Pfam" id="PF00931"/>
    </source>
</evidence>
<dbReference type="Gene3D" id="1.20.5.4130">
    <property type="match status" value="1"/>
</dbReference>
<dbReference type="GO" id="GO:0051707">
    <property type="term" value="P:response to other organism"/>
    <property type="evidence" value="ECO:0007669"/>
    <property type="project" value="UniProtKB-ARBA"/>
</dbReference>
<feature type="domain" description="NB-ARC" evidence="8">
    <location>
        <begin position="178"/>
        <end position="284"/>
    </location>
</feature>
<dbReference type="AlphaFoldDB" id="A0AAD8RQT4"/>
<dbReference type="GO" id="GO:0006952">
    <property type="term" value="P:defense response"/>
    <property type="evidence" value="ECO:0007669"/>
    <property type="project" value="UniProtKB-KW"/>
</dbReference>
<keyword evidence="4" id="KW-0547">Nucleotide-binding</keyword>
<dbReference type="InterPro" id="IPR041118">
    <property type="entry name" value="Rx_N"/>
</dbReference>
<evidence type="ECO:0000256" key="5">
    <source>
        <dbReference type="ARBA" id="ARBA00022821"/>
    </source>
</evidence>
<dbReference type="Pfam" id="PF18052">
    <property type="entry name" value="Rx_N"/>
    <property type="match status" value="1"/>
</dbReference>
<reference evidence="11" key="1">
    <citation type="submission" date="2023-07" db="EMBL/GenBank/DDBJ databases">
        <title>A chromosome-level genome assembly of Lolium multiflorum.</title>
        <authorList>
            <person name="Chen Y."/>
            <person name="Copetti D."/>
            <person name="Kolliker R."/>
            <person name="Studer B."/>
        </authorList>
    </citation>
    <scope>NUCLEOTIDE SEQUENCE</scope>
    <source>
        <strain evidence="11">02402/16</strain>
        <tissue evidence="11">Leaf</tissue>
    </source>
</reference>
<evidence type="ECO:0000256" key="7">
    <source>
        <dbReference type="SAM" id="Coils"/>
    </source>
</evidence>
<dbReference type="Pfam" id="PF23598">
    <property type="entry name" value="LRR_14"/>
    <property type="match status" value="1"/>
</dbReference>
<protein>
    <submittedName>
        <fullName evidence="11">Uncharacterized protein</fullName>
    </submittedName>
</protein>
<evidence type="ECO:0000256" key="3">
    <source>
        <dbReference type="ARBA" id="ARBA00022737"/>
    </source>
</evidence>
<dbReference type="InterPro" id="IPR038005">
    <property type="entry name" value="RX-like_CC"/>
</dbReference>
<dbReference type="Pfam" id="PF00931">
    <property type="entry name" value="NB-ARC"/>
    <property type="match status" value="1"/>
</dbReference>
<dbReference type="InterPro" id="IPR032675">
    <property type="entry name" value="LRR_dom_sf"/>
</dbReference>
<comment type="similarity">
    <text evidence="1">Belongs to the disease resistance NB-LRR family.</text>
</comment>
<dbReference type="InterPro" id="IPR055414">
    <property type="entry name" value="LRR_R13L4/SHOC2-like"/>
</dbReference>
<evidence type="ECO:0000313" key="11">
    <source>
        <dbReference type="EMBL" id="KAK1629320.1"/>
    </source>
</evidence>
<dbReference type="CDD" id="cd14798">
    <property type="entry name" value="RX-CC_like"/>
    <property type="match status" value="1"/>
</dbReference>
<dbReference type="GO" id="GO:0043531">
    <property type="term" value="F:ADP binding"/>
    <property type="evidence" value="ECO:0007669"/>
    <property type="project" value="InterPro"/>
</dbReference>
<feature type="domain" description="Disease resistance R13L4/SHOC-2-like LRR" evidence="10">
    <location>
        <begin position="334"/>
        <end position="580"/>
    </location>
</feature>
<dbReference type="Proteomes" id="UP001231189">
    <property type="component" value="Unassembled WGS sequence"/>
</dbReference>
<name>A0AAD8RQT4_LOLMU</name>
<comment type="caution">
    <text evidence="11">The sequence shown here is derived from an EMBL/GenBank/DDBJ whole genome shotgun (WGS) entry which is preliminary data.</text>
</comment>
<accession>A0AAD8RQT4</accession>
<feature type="domain" description="Disease resistance N-terminal" evidence="9">
    <location>
        <begin position="7"/>
        <end position="91"/>
    </location>
</feature>
<keyword evidence="12" id="KW-1185">Reference proteome</keyword>
<evidence type="ECO:0000259" key="10">
    <source>
        <dbReference type="Pfam" id="PF23598"/>
    </source>
</evidence>
<dbReference type="PANTHER" id="PTHR19338:SF75">
    <property type="entry name" value="OS08G0170100 PROTEIN"/>
    <property type="match status" value="1"/>
</dbReference>
<sequence>MDLATGAMGALLPKLLELLKEENKLQAGLRKDVEFLEREMRSMDAALRKVARVQRDQLDDQVKIWVDDVKELSYEMEDVVDRFLERANSSAPAPDPDSFRGFMRKVASLFKKRKTGHHIADAIKEIKEQVHEVASRRDRYKIDGVGCNPASKTNVDPRVLALFKDKREIIGIDEPTDELIDKLIGNNDDGVSNTKLPLKILSIFGFGGLGKTTLAKAVYDKLQGLTDFNHRAFVPVGQDPDVKKVLMDILLQLDERSCSNVRMLDEWQLIEKLRRLLNGMRACLLHLSLFPEDSEIEKDALIWNWVAEGYVHEKYEMGLYESGESCFNELINRNWIGNLVSLEELSFVIVSPSSVKELGKLTEMRWFRADFKEFNDESFKVLMESVGKMQKLQTIKINPCSWNVGLLLQWEGCEGYAPPLGPRRLTLCGVVFPRLPAWIDASCLPHLTELRLRLKVVEARGMEILGRFSELVTLHLSTGHHNGVELADLVVGAAASFPRLRCLYTNVKLLFLRGAMPSLEYVFYWLDTLQAVHHTCGTIESLPSLQEVTVYVSCASDSAFYKEAEAAFMDALHDHPNKPASYVRTAHQ</sequence>
<dbReference type="InterPro" id="IPR002182">
    <property type="entry name" value="NB-ARC"/>
</dbReference>
<dbReference type="SUPFAM" id="SSF52540">
    <property type="entry name" value="P-loop containing nucleoside triphosphate hydrolases"/>
    <property type="match status" value="1"/>
</dbReference>
<organism evidence="11 12">
    <name type="scientific">Lolium multiflorum</name>
    <name type="common">Italian ryegrass</name>
    <name type="synonym">Lolium perenne subsp. multiflorum</name>
    <dbReference type="NCBI Taxonomy" id="4521"/>
    <lineage>
        <taxon>Eukaryota</taxon>
        <taxon>Viridiplantae</taxon>
        <taxon>Streptophyta</taxon>
        <taxon>Embryophyta</taxon>
        <taxon>Tracheophyta</taxon>
        <taxon>Spermatophyta</taxon>
        <taxon>Magnoliopsida</taxon>
        <taxon>Liliopsida</taxon>
        <taxon>Poales</taxon>
        <taxon>Poaceae</taxon>
        <taxon>BOP clade</taxon>
        <taxon>Pooideae</taxon>
        <taxon>Poodae</taxon>
        <taxon>Poeae</taxon>
        <taxon>Poeae Chloroplast Group 2 (Poeae type)</taxon>
        <taxon>Loliodinae</taxon>
        <taxon>Loliinae</taxon>
        <taxon>Lolium</taxon>
    </lineage>
</organism>
<dbReference type="EMBL" id="JAUUTY010000005">
    <property type="protein sequence ID" value="KAK1629320.1"/>
    <property type="molecule type" value="Genomic_DNA"/>
</dbReference>
<evidence type="ECO:0000313" key="12">
    <source>
        <dbReference type="Proteomes" id="UP001231189"/>
    </source>
</evidence>
<dbReference type="PANTHER" id="PTHR19338">
    <property type="entry name" value="TRANSLOCASE OF INNER MITOCHONDRIAL MEMBRANE 13 HOMOLOG"/>
    <property type="match status" value="1"/>
</dbReference>
<keyword evidence="3" id="KW-0677">Repeat</keyword>
<proteinExistence type="inferred from homology"/>
<keyword evidence="6 7" id="KW-0175">Coiled coil</keyword>
<gene>
    <name evidence="11" type="ORF">QYE76_003635</name>
</gene>
<dbReference type="InterPro" id="IPR027417">
    <property type="entry name" value="P-loop_NTPase"/>
</dbReference>
<evidence type="ECO:0000256" key="4">
    <source>
        <dbReference type="ARBA" id="ARBA00022741"/>
    </source>
</evidence>
<feature type="coiled-coil region" evidence="7">
    <location>
        <begin position="19"/>
        <end position="56"/>
    </location>
</feature>
<dbReference type="Gene3D" id="3.80.10.10">
    <property type="entry name" value="Ribonuclease Inhibitor"/>
    <property type="match status" value="1"/>
</dbReference>
<evidence type="ECO:0000256" key="6">
    <source>
        <dbReference type="ARBA" id="ARBA00023054"/>
    </source>
</evidence>
<dbReference type="SUPFAM" id="SSF52047">
    <property type="entry name" value="RNI-like"/>
    <property type="match status" value="1"/>
</dbReference>
<keyword evidence="2" id="KW-0433">Leucine-rich repeat</keyword>
<dbReference type="Gene3D" id="3.40.50.300">
    <property type="entry name" value="P-loop containing nucleotide triphosphate hydrolases"/>
    <property type="match status" value="1"/>
</dbReference>
<evidence type="ECO:0000256" key="2">
    <source>
        <dbReference type="ARBA" id="ARBA00022614"/>
    </source>
</evidence>